<dbReference type="HAMAP" id="MF_00921">
    <property type="entry name" value="PDRP"/>
    <property type="match status" value="1"/>
</dbReference>
<evidence type="ECO:0000256" key="3">
    <source>
        <dbReference type="ARBA" id="ARBA00022741"/>
    </source>
</evidence>
<keyword evidence="6" id="KW-0670">Pyruvate</keyword>
<dbReference type="InterPro" id="IPR026565">
    <property type="entry name" value="PPDK_reg"/>
</dbReference>
<evidence type="ECO:0000256" key="4">
    <source>
        <dbReference type="ARBA" id="ARBA00022777"/>
    </source>
</evidence>
<dbReference type="Pfam" id="PF03618">
    <property type="entry name" value="Kinase-PPPase"/>
    <property type="match status" value="1"/>
</dbReference>
<dbReference type="EC" id="2.7.4.27" evidence="5"/>
<evidence type="ECO:0000256" key="1">
    <source>
        <dbReference type="ARBA" id="ARBA00022527"/>
    </source>
</evidence>
<dbReference type="EC" id="2.7.11.32" evidence="5"/>
<comment type="similarity">
    <text evidence="5">Belongs to the pyruvate, phosphate/water dikinase regulatory protein family. PDRP subfamily.</text>
</comment>
<comment type="catalytic activity">
    <reaction evidence="5">
        <text>N(tele)-phospho-L-histidyl/O-phospho-L-threonyl-[pyruvate, phosphate dikinase] + phosphate + H(+) = N(tele)-phospho-L-histidyl/L-threonyl-[pyruvate, phosphate dikinase] + diphosphate</text>
        <dbReference type="Rhea" id="RHEA:43696"/>
        <dbReference type="Rhea" id="RHEA-COMP:10650"/>
        <dbReference type="Rhea" id="RHEA-COMP:10651"/>
        <dbReference type="ChEBI" id="CHEBI:15378"/>
        <dbReference type="ChEBI" id="CHEBI:30013"/>
        <dbReference type="ChEBI" id="CHEBI:33019"/>
        <dbReference type="ChEBI" id="CHEBI:43474"/>
        <dbReference type="ChEBI" id="CHEBI:61977"/>
        <dbReference type="ChEBI" id="CHEBI:83586"/>
        <dbReference type="EC" id="2.7.4.27"/>
    </reaction>
</comment>
<dbReference type="PANTHER" id="PTHR31756:SF3">
    <property type="entry name" value="PYRUVATE, PHOSPHATE DIKINASE REGULATORY PROTEIN 1, CHLOROPLASTIC"/>
    <property type="match status" value="1"/>
</dbReference>
<dbReference type="GO" id="GO:0043531">
    <property type="term" value="F:ADP binding"/>
    <property type="evidence" value="ECO:0007669"/>
    <property type="project" value="UniProtKB-UniRule"/>
</dbReference>
<dbReference type="InterPro" id="IPR005177">
    <property type="entry name" value="Kinase-pyrophosphorylase"/>
</dbReference>
<dbReference type="NCBIfam" id="NF003742">
    <property type="entry name" value="PRK05339.1"/>
    <property type="match status" value="1"/>
</dbReference>
<evidence type="ECO:0000256" key="2">
    <source>
        <dbReference type="ARBA" id="ARBA00022679"/>
    </source>
</evidence>
<dbReference type="Proteomes" id="UP000324996">
    <property type="component" value="Unassembled WGS sequence"/>
</dbReference>
<evidence type="ECO:0000313" key="7">
    <source>
        <dbReference type="Proteomes" id="UP000324996"/>
    </source>
</evidence>
<keyword evidence="4 5" id="KW-0418">Kinase</keyword>
<keyword evidence="7" id="KW-1185">Reference proteome</keyword>
<comment type="caution">
    <text evidence="6">The sequence shown here is derived from an EMBL/GenBank/DDBJ whole genome shotgun (WGS) entry which is preliminary data.</text>
</comment>
<protein>
    <recommendedName>
        <fullName evidence="5">Putative pyruvate, phosphate dikinase regulatory protein</fullName>
        <shortName evidence="5">PPDK regulatory protein</shortName>
        <ecNumber evidence="5">2.7.11.32</ecNumber>
        <ecNumber evidence="5">2.7.4.27</ecNumber>
    </recommendedName>
</protein>
<dbReference type="PANTHER" id="PTHR31756">
    <property type="entry name" value="PYRUVATE, PHOSPHATE DIKINASE REGULATORY PROTEIN 1, CHLOROPLASTIC"/>
    <property type="match status" value="1"/>
</dbReference>
<accession>A0A5A7N5V6</accession>
<keyword evidence="2 5" id="KW-0808">Transferase</keyword>
<dbReference type="GO" id="GO:0004674">
    <property type="term" value="F:protein serine/threonine kinase activity"/>
    <property type="evidence" value="ECO:0007669"/>
    <property type="project" value="UniProtKB-UniRule"/>
</dbReference>
<comment type="function">
    <text evidence="5">Bifunctional serine/threonine kinase and phosphorylase involved in the regulation of the pyruvate, phosphate dikinase (PPDK) by catalyzing its phosphorylation/dephosphorylation.</text>
</comment>
<evidence type="ECO:0000313" key="6">
    <source>
        <dbReference type="EMBL" id="GER02459.1"/>
    </source>
</evidence>
<keyword evidence="3 5" id="KW-0547">Nucleotide-binding</keyword>
<organism evidence="6 7">
    <name type="scientific">Iodidimonas nitroreducens</name>
    <dbReference type="NCBI Taxonomy" id="1236968"/>
    <lineage>
        <taxon>Bacteria</taxon>
        <taxon>Pseudomonadati</taxon>
        <taxon>Pseudomonadota</taxon>
        <taxon>Alphaproteobacteria</taxon>
        <taxon>Iodidimonadales</taxon>
        <taxon>Iodidimonadaceae</taxon>
        <taxon>Iodidimonas</taxon>
    </lineage>
</organism>
<dbReference type="AlphaFoldDB" id="A0A5A7N5V6"/>
<name>A0A5A7N5V6_9PROT</name>
<dbReference type="RefSeq" id="WP_042088229.1">
    <property type="nucleotide sequence ID" value="NZ_BKCN01000001.1"/>
</dbReference>
<dbReference type="EMBL" id="BKCN01000001">
    <property type="protein sequence ID" value="GER02459.1"/>
    <property type="molecule type" value="Genomic_DNA"/>
</dbReference>
<proteinExistence type="inferred from homology"/>
<gene>
    <name evidence="6" type="ORF">JCM17846_01410</name>
</gene>
<comment type="catalytic activity">
    <reaction evidence="5">
        <text>N(tele)-phospho-L-histidyl/L-threonyl-[pyruvate, phosphate dikinase] + ADP = N(tele)-phospho-L-histidyl/O-phospho-L-threonyl-[pyruvate, phosphate dikinase] + AMP + H(+)</text>
        <dbReference type="Rhea" id="RHEA:43692"/>
        <dbReference type="Rhea" id="RHEA-COMP:10650"/>
        <dbReference type="Rhea" id="RHEA-COMP:10651"/>
        <dbReference type="ChEBI" id="CHEBI:15378"/>
        <dbReference type="ChEBI" id="CHEBI:30013"/>
        <dbReference type="ChEBI" id="CHEBI:61977"/>
        <dbReference type="ChEBI" id="CHEBI:83586"/>
        <dbReference type="ChEBI" id="CHEBI:456215"/>
        <dbReference type="ChEBI" id="CHEBI:456216"/>
        <dbReference type="EC" id="2.7.11.32"/>
    </reaction>
</comment>
<evidence type="ECO:0000256" key="5">
    <source>
        <dbReference type="HAMAP-Rule" id="MF_00921"/>
    </source>
</evidence>
<sequence length="283" mass="31878">MEKPPAPQRFHLHLVSDSTGETLEAMAKAALVQFEEARAEKHIWPMVRTARQMERIMEFIEDRPGLVMYTLVNEDIRRELTRHCSALNIQHVSVLDPVISALGQFLGAQSRGLPGRQHEMDRDYFDRIDALHYTMAHDDGQMAHDLLSADIILVGVSRTSKTPTSIYLANKGFKTANIPFVPNAVLPPELYGPLNALVVGLTASPDRLVQVRTNRLRSMREAPSTAYVDMEAVKLEVLACRRLCSDNHWPVIDVTRRSIEETAAAILRLHSAREASSHQKEKE</sequence>
<dbReference type="GO" id="GO:0016776">
    <property type="term" value="F:phosphotransferase activity, phosphate group as acceptor"/>
    <property type="evidence" value="ECO:0007669"/>
    <property type="project" value="UniProtKB-UniRule"/>
</dbReference>
<keyword evidence="1 5" id="KW-0723">Serine/threonine-protein kinase</keyword>
<dbReference type="GO" id="GO:0005524">
    <property type="term" value="F:ATP binding"/>
    <property type="evidence" value="ECO:0007669"/>
    <property type="project" value="InterPro"/>
</dbReference>
<feature type="binding site" evidence="5">
    <location>
        <begin position="155"/>
        <end position="162"/>
    </location>
    <ligand>
        <name>ADP</name>
        <dbReference type="ChEBI" id="CHEBI:456216"/>
    </ligand>
</feature>
<reference evidence="6 7" key="1">
    <citation type="submission" date="2019-09" db="EMBL/GenBank/DDBJ databases">
        <title>NBRP : Genome information of microbial organism related human and environment.</title>
        <authorList>
            <person name="Hattori M."/>
            <person name="Oshima K."/>
            <person name="Inaba H."/>
            <person name="Suda W."/>
            <person name="Sakamoto M."/>
            <person name="Iino T."/>
            <person name="Kitahara M."/>
            <person name="Oshida Y."/>
            <person name="Iida T."/>
            <person name="Kudo T."/>
            <person name="Itoh T."/>
            <person name="Ohkuma M."/>
        </authorList>
    </citation>
    <scope>NUCLEOTIDE SEQUENCE [LARGE SCALE GENOMIC DNA]</scope>
    <source>
        <strain evidence="6 7">Q-1</strain>
    </source>
</reference>